<evidence type="ECO:0000313" key="1">
    <source>
        <dbReference type="EMBL" id="BAX80982.1"/>
    </source>
</evidence>
<dbReference type="AlphaFoldDB" id="A0A1Y1CLY5"/>
<gene>
    <name evidence="1" type="ORF">ALGA_2669</name>
</gene>
<evidence type="ECO:0008006" key="3">
    <source>
        <dbReference type="Google" id="ProtNLM"/>
    </source>
</evidence>
<dbReference type="KEGG" id="mbas:ALGA_2669"/>
<accession>A0A1Y1CLY5</accession>
<dbReference type="RefSeq" id="WP_096429878.1">
    <property type="nucleotide sequence ID" value="NZ_AP018042.1"/>
</dbReference>
<proteinExistence type="predicted"/>
<dbReference type="Pfam" id="PF11185">
    <property type="entry name" value="DUF2971"/>
    <property type="match status" value="1"/>
</dbReference>
<sequence>MTIKRKILSKAITPEQKEIIKEQFPDAFNNGIDPSKFNLLLETQKEPDILYHYTTMGTLQSILNNVKEKGTLILRGTHVEYLNDETEYVFACGILEGMLKDYVNIMDPTDKKDLLKYMNSKKFEYIGSLITGKPYVTSLSENHDNLPMWNTYGDNGRGVAIGIKKETIANLNASWVKCSYDKESFKSYMSMFIKDLYEKISFVDGFTYEDPDFLLGILYTSIKHFAYEYENEWRIVKCASNGDVKHQENKGILKPYIDHSFEKEALKEIIIGPCADKELAKKLIECILEKVGYDISDEKNENYVKIRKSEVPFR</sequence>
<protein>
    <recommendedName>
        <fullName evidence="3">DUF2971 domain-containing protein</fullName>
    </recommendedName>
</protein>
<reference evidence="2" key="2">
    <citation type="journal article" date="2020" name="Antonie Van Leeuwenhoek">
        <title>Labilibaculum antarcticum sp. nov., a novel facultative anaerobic, psychrotorelant bacterium isolated from marine sediment of Antarctica.</title>
        <authorList>
            <person name="Watanabe M."/>
            <person name="Kojima H."/>
            <person name="Fukui M."/>
        </authorList>
    </citation>
    <scope>NUCLEOTIDE SEQUENCE [LARGE SCALE GENOMIC DNA]</scope>
    <source>
        <strain evidence="2">SPP2</strain>
    </source>
</reference>
<reference evidence="1 2" key="1">
    <citation type="journal article" date="2018" name="Mar. Genomics">
        <title>Complete genome sequence of Marinifilaceae bacterium strain SPP2, isolated from the Antarctic marine sediment.</title>
        <authorList>
            <person name="Watanabe M."/>
            <person name="Kojima H."/>
            <person name="Fukui M."/>
        </authorList>
    </citation>
    <scope>NUCLEOTIDE SEQUENCE [LARGE SCALE GENOMIC DNA]</scope>
    <source>
        <strain evidence="1 2">SPP2</strain>
    </source>
</reference>
<keyword evidence="2" id="KW-1185">Reference proteome</keyword>
<dbReference type="InterPro" id="IPR021352">
    <property type="entry name" value="DUF2971"/>
</dbReference>
<evidence type="ECO:0000313" key="2">
    <source>
        <dbReference type="Proteomes" id="UP000218267"/>
    </source>
</evidence>
<organism evidence="1 2">
    <name type="scientific">Labilibaculum antarcticum</name>
    <dbReference type="NCBI Taxonomy" id="1717717"/>
    <lineage>
        <taxon>Bacteria</taxon>
        <taxon>Pseudomonadati</taxon>
        <taxon>Bacteroidota</taxon>
        <taxon>Bacteroidia</taxon>
        <taxon>Marinilabiliales</taxon>
        <taxon>Marinifilaceae</taxon>
        <taxon>Labilibaculum</taxon>
    </lineage>
</organism>
<dbReference type="EMBL" id="AP018042">
    <property type="protein sequence ID" value="BAX80982.1"/>
    <property type="molecule type" value="Genomic_DNA"/>
</dbReference>
<dbReference type="Proteomes" id="UP000218267">
    <property type="component" value="Chromosome"/>
</dbReference>
<name>A0A1Y1CLY5_9BACT</name>
<dbReference type="OrthoDB" id="1007712at2"/>